<name>A0A8E1UQC8_9BACT</name>
<proteinExistence type="predicted"/>
<organism evidence="2 3">
    <name type="scientific">Xylanibacter rarus</name>
    <dbReference type="NCBI Taxonomy" id="1676614"/>
    <lineage>
        <taxon>Bacteria</taxon>
        <taxon>Pseudomonadati</taxon>
        <taxon>Bacteroidota</taxon>
        <taxon>Bacteroidia</taxon>
        <taxon>Bacteroidales</taxon>
        <taxon>Prevotellaceae</taxon>
        <taxon>Xylanibacter</taxon>
    </lineage>
</organism>
<evidence type="ECO:0000313" key="3">
    <source>
        <dbReference type="Proteomes" id="UP000036951"/>
    </source>
</evidence>
<sequence length="327" mass="37433">MKQKKTNIIKKHTIMKTYRYFATTAACIIMSLGAHAQKNIDNAIDDFVNNKNYEEYIKKEVTMEQNGVKDKSYCYSYTFELPSNKSKALNSIHSAFNKDASNAYNLAKRSSGISDATLMRVSYGRNLDKEILFGKHIDHNYDVMLFHDSNDSLYRYVYAIVWKEKVKEDKVWGIIYKIYGKDPQKVNRPATRTIITMKDNGDIVTINDNGHIITHKSGQSSSYNNNKDFSNITIHTSDDAIKTDMDFLKRFGNLRVAYYAVLDEGGSNKLTICTGIVNKILELCKSYGSLLNESEKVTCMDSIKEMQKRSKDNYLKALLNEAINELK</sequence>
<evidence type="ECO:0000313" key="2">
    <source>
        <dbReference type="EMBL" id="KOO68780.1"/>
    </source>
</evidence>
<evidence type="ECO:0000256" key="1">
    <source>
        <dbReference type="SAM" id="SignalP"/>
    </source>
</evidence>
<keyword evidence="3" id="KW-1185">Reference proteome</keyword>
<feature type="chain" id="PRO_5034642600" description="Fam-a protein" evidence="1">
    <location>
        <begin position="37"/>
        <end position="327"/>
    </location>
</feature>
<dbReference type="AlphaFoldDB" id="A0A8E1UQC8"/>
<gene>
    <name evidence="2" type="ORF">ACU52_06375</name>
</gene>
<evidence type="ECO:0008006" key="4">
    <source>
        <dbReference type="Google" id="ProtNLM"/>
    </source>
</evidence>
<keyword evidence="1" id="KW-0732">Signal</keyword>
<dbReference type="Proteomes" id="UP000036951">
    <property type="component" value="Unassembled WGS sequence"/>
</dbReference>
<dbReference type="EMBL" id="LFQU01000009">
    <property type="protein sequence ID" value="KOO68780.1"/>
    <property type="molecule type" value="Genomic_DNA"/>
</dbReference>
<feature type="signal peptide" evidence="1">
    <location>
        <begin position="1"/>
        <end position="36"/>
    </location>
</feature>
<accession>A0A8E1UQC8</accession>
<comment type="caution">
    <text evidence="2">The sequence shown here is derived from an EMBL/GenBank/DDBJ whole genome shotgun (WGS) entry which is preliminary data.</text>
</comment>
<reference evidence="2 3" key="1">
    <citation type="submission" date="2015-06" db="EMBL/GenBank/DDBJ databases">
        <title>Prevotella sp. 109, sp. nov., a novel member of the family Prevotellaceae isolated from human faeces.</title>
        <authorList>
            <person name="Shkoporov A.N."/>
            <person name="Chaplin A.V."/>
            <person name="Kafarskaia L.I."/>
            <person name="Efimov B.A."/>
        </authorList>
    </citation>
    <scope>NUCLEOTIDE SEQUENCE [LARGE SCALE GENOMIC DNA]</scope>
    <source>
        <strain evidence="2 3">109</strain>
    </source>
</reference>
<protein>
    <recommendedName>
        <fullName evidence="4">Fam-a protein</fullName>
    </recommendedName>
</protein>